<proteinExistence type="predicted"/>
<dbReference type="InterPro" id="IPR046445">
    <property type="entry name" value="a/bCoV_VIROPORIN_3A-like_TM"/>
</dbReference>
<evidence type="ECO:0000256" key="3">
    <source>
        <dbReference type="ARBA" id="ARBA00022870"/>
    </source>
</evidence>
<protein>
    <submittedName>
        <fullName evidence="10">Nonstructural protein 3</fullName>
    </submittedName>
</protein>
<dbReference type="Pfam" id="PF03053">
    <property type="entry name" value="Corona_NS3b"/>
    <property type="match status" value="1"/>
</dbReference>
<evidence type="ECO:0000256" key="1">
    <source>
        <dbReference type="ARBA" id="ARBA00004301"/>
    </source>
</evidence>
<feature type="transmembrane region" description="Helical" evidence="7">
    <location>
        <begin position="68"/>
        <end position="85"/>
    </location>
</feature>
<reference evidence="10" key="1">
    <citation type="journal article" date="2021" name="Cell">
        <title>Identification of novel bat coronaviruses sheds light on the evolutionary origins of SARS-CoV-2 and related viruses.</title>
        <authorList>
            <person name="Zhou H."/>
            <person name="Ji J."/>
            <person name="Chen X."/>
            <person name="Bi Y."/>
            <person name="Li J."/>
            <person name="Wang Q."/>
            <person name="Hu T."/>
            <person name="Song H."/>
            <person name="Zhao R."/>
            <person name="Chen Y."/>
            <person name="Cui M."/>
            <person name="Zhang Y."/>
            <person name="Hughes A.C."/>
            <person name="Holmes E.C."/>
            <person name="Shi W."/>
        </authorList>
    </citation>
    <scope>NUCLEOTIDE SEQUENCE</scope>
    <source>
        <strain evidence="10">Bat/Yunnan/MmYN16/2020</strain>
        <strain evidence="11">Bat/Yunnan/RsYN12/2019</strain>
    </source>
</reference>
<evidence type="ECO:0000259" key="9">
    <source>
        <dbReference type="PROSITE" id="PS51967"/>
    </source>
</evidence>
<dbReference type="InterPro" id="IPR046446">
    <property type="entry name" value="a/bCoV_VIROPORIN_3A-like_CD"/>
</dbReference>
<feature type="domain" description="CoV 3a-like viroporin CD" evidence="9">
    <location>
        <begin position="124"/>
        <end position="199"/>
    </location>
</feature>
<feature type="transmembrane region" description="Helical" evidence="7">
    <location>
        <begin position="37"/>
        <end position="56"/>
    </location>
</feature>
<evidence type="ECO:0000256" key="2">
    <source>
        <dbReference type="ARBA" id="ARBA00022692"/>
    </source>
</evidence>
<dbReference type="EMBL" id="MZ081386">
    <property type="protein sequence ID" value="QWN56303.1"/>
    <property type="molecule type" value="Genomic_RNA"/>
</dbReference>
<comment type="subcellular location">
    <subcellularLocation>
        <location evidence="1">Host membrane</location>
        <topology evidence="1">Multi-pass membrane protein</topology>
    </subcellularLocation>
</comment>
<evidence type="ECO:0000259" key="8">
    <source>
        <dbReference type="PROSITE" id="PS51966"/>
    </source>
</evidence>
<evidence type="ECO:0000313" key="11">
    <source>
        <dbReference type="EMBL" id="QWN56303.1"/>
    </source>
</evidence>
<dbReference type="EMBL" id="MZ081385">
    <property type="protein sequence ID" value="QWN56292.1"/>
    <property type="molecule type" value="Genomic_RNA"/>
</dbReference>
<dbReference type="InterPro" id="IPR004293">
    <property type="entry name" value="Coronavirus_Orf3a/b"/>
</dbReference>
<name>A0A8F0ZU81_9ALPC</name>
<evidence type="ECO:0000256" key="4">
    <source>
        <dbReference type="ARBA" id="ARBA00022989"/>
    </source>
</evidence>
<evidence type="ECO:0000313" key="10">
    <source>
        <dbReference type="EMBL" id="QWN56292.1"/>
    </source>
</evidence>
<evidence type="ECO:0000256" key="6">
    <source>
        <dbReference type="PROSITE-ProRule" id="PRU01311"/>
    </source>
</evidence>
<sequence>MGLFQSTLDIAVARSTEHLNDEQAATFRQHMAPVRRTYNFATFLLSSIFVVYFALYKASTFRRNYVMLGIRVLVLLLYTPVLLYFECYIDAAIVFVTLIARFLYLAYWAYRYRSVAFLLLNTDKLAFVCGKYWYYNDQPYLMMVGGEHYVHFGDQMIPFVVAKDLYVALRGRKDDDVPLIRRVELINGSFIYIFAQEPVVGVVNMCFSEIQLYEEPDAVLSE</sequence>
<dbReference type="PROSITE" id="PS51966">
    <property type="entry name" value="COV_VIROPORIN_3A_TM"/>
    <property type="match status" value="1"/>
</dbReference>
<keyword evidence="4 6" id="KW-1133">Transmembrane helix</keyword>
<dbReference type="GO" id="GO:0016020">
    <property type="term" value="C:membrane"/>
    <property type="evidence" value="ECO:0007669"/>
    <property type="project" value="UniProtKB-UniRule"/>
</dbReference>
<keyword evidence="2 6" id="KW-0812">Transmembrane</keyword>
<accession>A0A8F0ZU81</accession>
<dbReference type="GO" id="GO:0033644">
    <property type="term" value="C:host cell membrane"/>
    <property type="evidence" value="ECO:0007669"/>
    <property type="project" value="UniProtKB-SubCell"/>
</dbReference>
<feature type="transmembrane region" description="Helical" evidence="7">
    <location>
        <begin position="91"/>
        <end position="110"/>
    </location>
</feature>
<organism evidence="10">
    <name type="scientific">Alphacoronavirus sp</name>
    <dbReference type="NCBI Taxonomy" id="1906673"/>
    <lineage>
        <taxon>Viruses</taxon>
        <taxon>Riboviria</taxon>
        <taxon>Orthornavirae</taxon>
        <taxon>Pisuviricota</taxon>
        <taxon>Pisoniviricetes</taxon>
        <taxon>Nidovirales</taxon>
        <taxon>Cornidovirineae</taxon>
        <taxon>Coronaviridae</taxon>
        <taxon>Orthocoronavirinae</taxon>
        <taxon>Alphacoronavirus</taxon>
    </lineage>
</organism>
<feature type="domain" description="CoV 3a-like viroporin TM" evidence="8">
    <location>
        <begin position="30"/>
        <end position="120"/>
    </location>
</feature>
<evidence type="ECO:0000256" key="7">
    <source>
        <dbReference type="SAM" id="Phobius"/>
    </source>
</evidence>
<evidence type="ECO:0000256" key="5">
    <source>
        <dbReference type="ARBA" id="ARBA00023136"/>
    </source>
</evidence>
<keyword evidence="5 6" id="KW-0472">Membrane</keyword>
<gene>
    <name evidence="10" type="primary">NS3</name>
</gene>
<dbReference type="PROSITE" id="PS51967">
    <property type="entry name" value="COV_VIROPORIN_3A_CD"/>
    <property type="match status" value="1"/>
</dbReference>
<keyword evidence="3 6" id="KW-1043">Host membrane</keyword>